<protein>
    <submittedName>
        <fullName evidence="1">Uncharacterized protein</fullName>
    </submittedName>
</protein>
<organism evidence="1">
    <name type="scientific">uncultured marine thaumarchaeote KM3_34_C02</name>
    <dbReference type="NCBI Taxonomy" id="1456129"/>
    <lineage>
        <taxon>Archaea</taxon>
        <taxon>Nitrososphaerota</taxon>
        <taxon>environmental samples</taxon>
    </lineage>
</organism>
<name>A0A075H3E3_9ARCH</name>
<proteinExistence type="predicted"/>
<reference evidence="1" key="1">
    <citation type="journal article" date="2014" name="Genome Biol. Evol.">
        <title>Pangenome evidence for extensive interdomain horizontal transfer affecting lineage core and shell genes in uncultured planktonic thaumarchaeota and euryarchaeota.</title>
        <authorList>
            <person name="Deschamps P."/>
            <person name="Zivanovic Y."/>
            <person name="Moreira D."/>
            <person name="Rodriguez-Valera F."/>
            <person name="Lopez-Garcia P."/>
        </authorList>
    </citation>
    <scope>NUCLEOTIDE SEQUENCE</scope>
</reference>
<accession>A0A075H3E3</accession>
<dbReference type="EMBL" id="KF900850">
    <property type="protein sequence ID" value="AIF09027.1"/>
    <property type="molecule type" value="Genomic_DNA"/>
</dbReference>
<sequence length="64" mass="7721">MLCFNIIYTRIIQFILKKSELRKLISDYTLLKIKSKKHNVTAQLKEIKHRYFHETGRIISDDIN</sequence>
<evidence type="ECO:0000313" key="1">
    <source>
        <dbReference type="EMBL" id="AIF09027.1"/>
    </source>
</evidence>
<dbReference type="AlphaFoldDB" id="A0A075H3E3"/>